<dbReference type="Pfam" id="PF02566">
    <property type="entry name" value="OsmC"/>
    <property type="match status" value="1"/>
</dbReference>
<accession>A0A0B9G1S7</accession>
<dbReference type="Gene3D" id="3.30.300.20">
    <property type="match status" value="1"/>
</dbReference>
<dbReference type="PANTHER" id="PTHR34352:SF1">
    <property type="entry name" value="PROTEIN YHFA"/>
    <property type="match status" value="1"/>
</dbReference>
<dbReference type="AlphaFoldDB" id="A0A0B9G1S7"/>
<organism evidence="1 2">
    <name type="scientific">Photobacterium gaetbulicola</name>
    <dbReference type="NCBI Taxonomy" id="1295392"/>
    <lineage>
        <taxon>Bacteria</taxon>
        <taxon>Pseudomonadati</taxon>
        <taxon>Pseudomonadota</taxon>
        <taxon>Gammaproteobacteria</taxon>
        <taxon>Vibrionales</taxon>
        <taxon>Vibrionaceae</taxon>
        <taxon>Photobacterium</taxon>
    </lineage>
</organism>
<evidence type="ECO:0000313" key="1">
    <source>
        <dbReference type="EMBL" id="KHT62673.1"/>
    </source>
</evidence>
<evidence type="ECO:0000313" key="2">
    <source>
        <dbReference type="Proteomes" id="UP000031278"/>
    </source>
</evidence>
<name>A0A0B9G1S7_9GAMM</name>
<proteinExistence type="predicted"/>
<sequence>MKIETRWVHGKCFVSTVEQGHAVITDAPTQFGGTDSAQTPMELMLSAAASCASIDVTSIMAKQRQPLDSCRVIVSAEQAPTPPKVFTKLHFDFELSGSDLTEKAIEKAIEMTFETHCSVSIMIARSGAELSWEYTIAK</sequence>
<dbReference type="InterPro" id="IPR036102">
    <property type="entry name" value="OsmC/Ohrsf"/>
</dbReference>
<dbReference type="EMBL" id="JWLZ01000174">
    <property type="protein sequence ID" value="KHT62673.1"/>
    <property type="molecule type" value="Genomic_DNA"/>
</dbReference>
<dbReference type="InterPro" id="IPR015946">
    <property type="entry name" value="KH_dom-like_a/b"/>
</dbReference>
<gene>
    <name evidence="1" type="ORF">RJ45_16395</name>
</gene>
<dbReference type="InterPro" id="IPR003718">
    <property type="entry name" value="OsmC/Ohr_fam"/>
</dbReference>
<evidence type="ECO:0008006" key="3">
    <source>
        <dbReference type="Google" id="ProtNLM"/>
    </source>
</evidence>
<comment type="caution">
    <text evidence="1">The sequence shown here is derived from an EMBL/GenBank/DDBJ whole genome shotgun (WGS) entry which is preliminary data.</text>
</comment>
<dbReference type="RefSeq" id="WP_039464505.1">
    <property type="nucleotide sequence ID" value="NZ_JWLZ01000174.1"/>
</dbReference>
<dbReference type="SUPFAM" id="SSF82784">
    <property type="entry name" value="OsmC-like"/>
    <property type="match status" value="1"/>
</dbReference>
<dbReference type="PANTHER" id="PTHR34352">
    <property type="entry name" value="PROTEIN YHFA"/>
    <property type="match status" value="1"/>
</dbReference>
<dbReference type="Proteomes" id="UP000031278">
    <property type="component" value="Unassembled WGS sequence"/>
</dbReference>
<protein>
    <recommendedName>
        <fullName evidence="3">Peroxiredoxin</fullName>
    </recommendedName>
</protein>
<reference evidence="1 2" key="1">
    <citation type="submission" date="2014-12" db="EMBL/GenBank/DDBJ databases">
        <title>Genome sequencing of Photobacterium gaetbulicola AD005a.</title>
        <authorList>
            <person name="Adrian T.G.S."/>
            <person name="Chan K.G."/>
        </authorList>
    </citation>
    <scope>NUCLEOTIDE SEQUENCE [LARGE SCALE GENOMIC DNA]</scope>
    <source>
        <strain evidence="1 2">AD005a</strain>
    </source>
</reference>